<dbReference type="Proteomes" id="UP001233172">
    <property type="component" value="Unassembled WGS sequence"/>
</dbReference>
<keyword evidence="2" id="KW-1185">Reference proteome</keyword>
<reference evidence="1" key="2">
    <citation type="submission" date="2023-04" db="EMBL/GenBank/DDBJ databases">
        <authorList>
            <person name="Bu L."/>
            <person name="Lu L."/>
            <person name="Laidemitt M.R."/>
            <person name="Zhang S.M."/>
            <person name="Mutuku M."/>
            <person name="Mkoji G."/>
            <person name="Steinauer M."/>
            <person name="Loker E.S."/>
        </authorList>
    </citation>
    <scope>NUCLEOTIDE SEQUENCE</scope>
    <source>
        <strain evidence="1">KasaAsao</strain>
        <tissue evidence="1">Whole Snail</tissue>
    </source>
</reference>
<evidence type="ECO:0000313" key="2">
    <source>
        <dbReference type="Proteomes" id="UP001233172"/>
    </source>
</evidence>
<gene>
    <name evidence="1" type="ORF">Bpfe_003433</name>
</gene>
<protein>
    <submittedName>
        <fullName evidence="1">Uncharacterized protein</fullName>
    </submittedName>
</protein>
<evidence type="ECO:0000313" key="1">
    <source>
        <dbReference type="EMBL" id="KAK0067335.1"/>
    </source>
</evidence>
<dbReference type="EMBL" id="JASAOG010000008">
    <property type="protein sequence ID" value="KAK0067335.1"/>
    <property type="molecule type" value="Genomic_DNA"/>
</dbReference>
<name>A0AAD8C8G5_BIOPF</name>
<accession>A0AAD8C8G5</accession>
<proteinExistence type="predicted"/>
<dbReference type="AlphaFoldDB" id="A0AAD8C8G5"/>
<organism evidence="1 2">
    <name type="scientific">Biomphalaria pfeifferi</name>
    <name type="common">Bloodfluke planorb</name>
    <name type="synonym">Freshwater snail</name>
    <dbReference type="NCBI Taxonomy" id="112525"/>
    <lineage>
        <taxon>Eukaryota</taxon>
        <taxon>Metazoa</taxon>
        <taxon>Spiralia</taxon>
        <taxon>Lophotrochozoa</taxon>
        <taxon>Mollusca</taxon>
        <taxon>Gastropoda</taxon>
        <taxon>Heterobranchia</taxon>
        <taxon>Euthyneura</taxon>
        <taxon>Panpulmonata</taxon>
        <taxon>Hygrophila</taxon>
        <taxon>Lymnaeoidea</taxon>
        <taxon>Planorbidae</taxon>
        <taxon>Biomphalaria</taxon>
    </lineage>
</organism>
<reference evidence="1" key="1">
    <citation type="journal article" date="2023" name="PLoS Negl. Trop. Dis.">
        <title>A genome sequence for Biomphalaria pfeifferi, the major vector snail for the human-infecting parasite Schistosoma mansoni.</title>
        <authorList>
            <person name="Bu L."/>
            <person name="Lu L."/>
            <person name="Laidemitt M.R."/>
            <person name="Zhang S.M."/>
            <person name="Mutuku M."/>
            <person name="Mkoji G."/>
            <person name="Steinauer M."/>
            <person name="Loker E.S."/>
        </authorList>
    </citation>
    <scope>NUCLEOTIDE SEQUENCE</scope>
    <source>
        <strain evidence="1">KasaAsao</strain>
    </source>
</reference>
<comment type="caution">
    <text evidence="1">The sequence shown here is derived from an EMBL/GenBank/DDBJ whole genome shotgun (WGS) entry which is preliminary data.</text>
</comment>
<sequence length="154" mass="17301">MRIFTTEGEQSTWIGYFLNAAISIQNLRLTGSGFRDGVGSLLGRLLTAEVINVRRQVKGRNASGIFVQCPPGSSDIFVNKPDDIVFQRTNKRNVYLKAQARLSGYPFPTSVILCRRCRPDSLNSFWWVLRIPRVGAFMLSLNNGKRENCGFAEP</sequence>